<reference evidence="1" key="1">
    <citation type="submission" date="2022-07" db="EMBL/GenBank/DDBJ databases">
        <title>Phylogenomic reconstructions and comparative analyses of Kickxellomycotina fungi.</title>
        <authorList>
            <person name="Reynolds N.K."/>
            <person name="Stajich J.E."/>
            <person name="Barry K."/>
            <person name="Grigoriev I.V."/>
            <person name="Crous P."/>
            <person name="Smith M.E."/>
        </authorList>
    </citation>
    <scope>NUCLEOTIDE SEQUENCE</scope>
    <source>
        <strain evidence="1">BCRC 34191</strain>
    </source>
</reference>
<keyword evidence="2" id="KW-1185">Reference proteome</keyword>
<gene>
    <name evidence="1" type="primary">SOL1</name>
    <name evidence="1" type="ORF">GGI18_005877</name>
</gene>
<organism evidence="1 2">
    <name type="scientific">Coemansia linderi</name>
    <dbReference type="NCBI Taxonomy" id="2663919"/>
    <lineage>
        <taxon>Eukaryota</taxon>
        <taxon>Fungi</taxon>
        <taxon>Fungi incertae sedis</taxon>
        <taxon>Zoopagomycota</taxon>
        <taxon>Kickxellomycotina</taxon>
        <taxon>Kickxellomycetes</taxon>
        <taxon>Kickxellales</taxon>
        <taxon>Kickxellaceae</taxon>
        <taxon>Coemansia</taxon>
    </lineage>
</organism>
<keyword evidence="1" id="KW-0378">Hydrolase</keyword>
<sequence length="254" mass="27713">MQQTKVHSFPSADQVAQALNAFLAHASAEAIKQHGRFTVAFSGGSLPATVAKYLKDNKSVDFAKWFVFFSDERCVPLDDPESNFKLVKDELLSHVPIPDSQVIRISEALVSDSKRAAEDYDLQIAKALGCDVVNQPPVFDCILLGIGPDGHTCSLFPGHPEVQERSKWVTFINDSPKPPASRITLTIPVLNRARSVAFVVTGGSKCDTVKAIVDGRDMSLPAAHVAPSEGDLYWFLDDATAKYLTVNKPAEFKL</sequence>
<protein>
    <submittedName>
        <fullName evidence="1">Suppressor of los1-1</fullName>
        <ecNumber evidence="1">3.1.1.31</ecNumber>
    </submittedName>
</protein>
<proteinExistence type="predicted"/>
<evidence type="ECO:0000313" key="2">
    <source>
        <dbReference type="Proteomes" id="UP001140066"/>
    </source>
</evidence>
<dbReference type="Proteomes" id="UP001140066">
    <property type="component" value="Unassembled WGS sequence"/>
</dbReference>
<name>A0ACC1JTV3_9FUNG</name>
<comment type="caution">
    <text evidence="1">The sequence shown here is derived from an EMBL/GenBank/DDBJ whole genome shotgun (WGS) entry which is preliminary data.</text>
</comment>
<dbReference type="EMBL" id="JANBUK010003543">
    <property type="protein sequence ID" value="KAJ2767044.1"/>
    <property type="molecule type" value="Genomic_DNA"/>
</dbReference>
<evidence type="ECO:0000313" key="1">
    <source>
        <dbReference type="EMBL" id="KAJ2767044.1"/>
    </source>
</evidence>
<accession>A0ACC1JTV3</accession>
<dbReference type="EC" id="3.1.1.31" evidence="1"/>